<dbReference type="Proteomes" id="UP001220478">
    <property type="component" value="Chromosome"/>
</dbReference>
<feature type="transmembrane region" description="Helical" evidence="6">
    <location>
        <begin position="82"/>
        <end position="99"/>
    </location>
</feature>
<keyword evidence="2 6" id="KW-0808">Transferase</keyword>
<evidence type="ECO:0000259" key="7">
    <source>
        <dbReference type="Pfam" id="PF02457"/>
    </source>
</evidence>
<proteinExistence type="inferred from homology"/>
<evidence type="ECO:0000313" key="8">
    <source>
        <dbReference type="EMBL" id="WEG34985.1"/>
    </source>
</evidence>
<dbReference type="PANTHER" id="PTHR34185">
    <property type="entry name" value="DIADENYLATE CYCLASE"/>
    <property type="match status" value="1"/>
</dbReference>
<comment type="catalytic activity">
    <reaction evidence="1 6">
        <text>2 ATP = 3',3'-c-di-AMP + 2 diphosphate</text>
        <dbReference type="Rhea" id="RHEA:35655"/>
        <dbReference type="ChEBI" id="CHEBI:30616"/>
        <dbReference type="ChEBI" id="CHEBI:33019"/>
        <dbReference type="ChEBI" id="CHEBI:71500"/>
        <dbReference type="EC" id="2.7.7.85"/>
    </reaction>
</comment>
<keyword evidence="4 6" id="KW-0547">Nucleotide-binding</keyword>
<keyword evidence="3 6" id="KW-0548">Nucleotidyltransferase</keyword>
<dbReference type="Gene3D" id="3.40.1700.10">
    <property type="entry name" value="DNA integrity scanning protein, DisA, N-terminal domain"/>
    <property type="match status" value="1"/>
</dbReference>
<comment type="subunit">
    <text evidence="6">Probably a homodimer.</text>
</comment>
<sequence length="544" mass="60539">MLDVVLNLFKRLVAEVSQGFLLFGGPLDIVAMLLDVFVTTCLFYFILKLLSETRAWQLLKGVVFLILVGQLFSLMGLQAISFLLNSALSFLALALLVLFQPELRKALETVGRNTLNFMQSSPFEGKPAEVVELIEAIKVACRDMSAEYTGALILIERQTKLGEIIEKGQAVVLNASITSTMLEQIFYKGSPLHDGACVIRGNKIYAARCHVPLSGSTRLNKDYGTRHRAAISASEISDAIAIVCSEEQGSISVAVDGNLIKVKDADVLAEVLEKFLISKTKEELTKKRSLWQNLNLFFNRQFELNADILDDLAKNAGLNAENEKPEEADVIVENSANLPTPTSMVRKGKAKRRYSRSRIVLQLTALILALFVWLYVQATTNVVSSRRYNVKITAVNHQELDKYNVDYRLSSWNTDVLLQARERNLRNINAADIQATIDFKSLEESMKEQIRQAVSEKKTSLKVNLPIKVSVPAKPYYSYRILNNNPATIEVVFLPILQKNADGTKAAAPVPTKVKKAAENWDKLLKTTVSVPNGKATKVTKMTK</sequence>
<dbReference type="InterPro" id="IPR034701">
    <property type="entry name" value="CdaA"/>
</dbReference>
<evidence type="ECO:0000313" key="9">
    <source>
        <dbReference type="Proteomes" id="UP001220478"/>
    </source>
</evidence>
<protein>
    <recommendedName>
        <fullName evidence="6">Diadenylate cyclase</fullName>
        <shortName evidence="6">DAC</shortName>
        <ecNumber evidence="6">2.7.7.85</ecNumber>
    </recommendedName>
    <alternativeName>
        <fullName evidence="6">Cyclic-di-AMP synthase</fullName>
        <shortName evidence="6">c-di-AMP synthase</shortName>
    </alternativeName>
</protein>
<evidence type="ECO:0000256" key="3">
    <source>
        <dbReference type="ARBA" id="ARBA00022695"/>
    </source>
</evidence>
<dbReference type="PANTHER" id="PTHR34185:SF1">
    <property type="entry name" value="DIADENYLATE CYCLASE"/>
    <property type="match status" value="1"/>
</dbReference>
<reference evidence="8 9" key="1">
    <citation type="submission" date="2023-02" db="EMBL/GenBank/DDBJ databases">
        <title>Novel Oscillospiraceae bacterial genomes.</title>
        <authorList>
            <person name="Srinivasan S."/>
            <person name="Austin M.N."/>
            <person name="Fiedler T.L."/>
            <person name="Strenk S.M."/>
            <person name="Agnew K.J."/>
            <person name="Nagana Gowda G.A."/>
            <person name="Raftery D."/>
            <person name="Beamer M.A."/>
            <person name="Achilles S.L."/>
            <person name="Wiesenfeld H.C."/>
            <person name="Fredricks D.N."/>
            <person name="Hillier S.L."/>
        </authorList>
    </citation>
    <scope>NUCLEOTIDE SEQUENCE [LARGE SCALE GENOMIC DNA]</scope>
    <source>
        <strain evidence="8 9">CHIC02 1186E3-8</strain>
    </source>
</reference>
<dbReference type="RefSeq" id="WP_315571004.1">
    <property type="nucleotide sequence ID" value="NZ_CP118868.1"/>
</dbReference>
<comment type="similarity">
    <text evidence="6">Belongs to the adenylate cyclase family. DacA/CdaA subfamily.</text>
</comment>
<comment type="function">
    <text evidence="6">Catalyzes the condensation of 2 ATP molecules into cyclic di-AMP (c-di-AMP), a second messenger used to regulate differing processes in different bacteria.</text>
</comment>
<keyword evidence="6" id="KW-1133">Transmembrane helix</keyword>
<evidence type="ECO:0000256" key="1">
    <source>
        <dbReference type="ARBA" id="ARBA00000877"/>
    </source>
</evidence>
<evidence type="ECO:0000256" key="6">
    <source>
        <dbReference type="HAMAP-Rule" id="MF_01499"/>
    </source>
</evidence>
<keyword evidence="9" id="KW-1185">Reference proteome</keyword>
<evidence type="ECO:0000256" key="4">
    <source>
        <dbReference type="ARBA" id="ARBA00022741"/>
    </source>
</evidence>
<comment type="caution">
    <text evidence="6">Lacks conserved residue(s) required for the propagation of feature annotation.</text>
</comment>
<feature type="domain" description="DAC" evidence="7">
    <location>
        <begin position="140"/>
        <end position="258"/>
    </location>
</feature>
<keyword evidence="6" id="KW-1003">Cell membrane</keyword>
<name>A0ABY8C820_9FIRM</name>
<keyword evidence="6" id="KW-0472">Membrane</keyword>
<feature type="transmembrane region" description="Helical" evidence="6">
    <location>
        <begin position="20"/>
        <end position="46"/>
    </location>
</feature>
<feature type="transmembrane region" description="Helical" evidence="6">
    <location>
        <begin position="359"/>
        <end position="376"/>
    </location>
</feature>
<dbReference type="NCBIfam" id="TIGR00159">
    <property type="entry name" value="diadenylate cyclase CdaA"/>
    <property type="match status" value="1"/>
</dbReference>
<evidence type="ECO:0000256" key="2">
    <source>
        <dbReference type="ARBA" id="ARBA00022679"/>
    </source>
</evidence>
<dbReference type="GO" id="GO:0106408">
    <property type="term" value="F:diadenylate cyclase activity"/>
    <property type="evidence" value="ECO:0007669"/>
    <property type="project" value="UniProtKB-EC"/>
</dbReference>
<dbReference type="Gene3D" id="2.170.120.30">
    <property type="match status" value="1"/>
</dbReference>
<dbReference type="EC" id="2.7.7.85" evidence="6"/>
<evidence type="ECO:0000256" key="5">
    <source>
        <dbReference type="ARBA" id="ARBA00022840"/>
    </source>
</evidence>
<gene>
    <name evidence="8" type="primary">cdaA</name>
    <name evidence="6" type="synonym">dacA</name>
    <name evidence="8" type="ORF">PYS61_03290</name>
</gene>
<dbReference type="InterPro" id="IPR003390">
    <property type="entry name" value="DNA_integrity_scan_DisA_N"/>
</dbReference>
<dbReference type="HAMAP" id="MF_01499">
    <property type="entry name" value="DacA"/>
    <property type="match status" value="1"/>
</dbReference>
<dbReference type="Pfam" id="PF02457">
    <property type="entry name" value="DAC"/>
    <property type="match status" value="1"/>
</dbReference>
<organism evidence="8 9">
    <name type="scientific">Amygdalobacter indicium</name>
    <dbReference type="NCBI Taxonomy" id="3029272"/>
    <lineage>
        <taxon>Bacteria</taxon>
        <taxon>Bacillati</taxon>
        <taxon>Bacillota</taxon>
        <taxon>Clostridia</taxon>
        <taxon>Eubacteriales</taxon>
        <taxon>Oscillospiraceae</taxon>
        <taxon>Amygdalobacter</taxon>
    </lineage>
</organism>
<keyword evidence="6" id="KW-0812">Transmembrane</keyword>
<keyword evidence="5 6" id="KW-0067">ATP-binding</keyword>
<feature type="transmembrane region" description="Helical" evidence="6">
    <location>
        <begin position="58"/>
        <end position="76"/>
    </location>
</feature>
<accession>A0ABY8C820</accession>
<dbReference type="InterPro" id="IPR050338">
    <property type="entry name" value="DisA"/>
</dbReference>
<dbReference type="InterPro" id="IPR036888">
    <property type="entry name" value="DNA_integrity_DisA_N_sf"/>
</dbReference>
<dbReference type="SUPFAM" id="SSF143597">
    <property type="entry name" value="YojJ-like"/>
    <property type="match status" value="1"/>
</dbReference>
<dbReference type="EMBL" id="CP118868">
    <property type="protein sequence ID" value="WEG34985.1"/>
    <property type="molecule type" value="Genomic_DNA"/>
</dbReference>